<feature type="region of interest" description="Disordered" evidence="1">
    <location>
        <begin position="55"/>
        <end position="76"/>
    </location>
</feature>
<feature type="compositionally biased region" description="Low complexity" evidence="1">
    <location>
        <begin position="1"/>
        <end position="10"/>
    </location>
</feature>
<protein>
    <submittedName>
        <fullName evidence="2">Uncharacterized protein</fullName>
    </submittedName>
</protein>
<proteinExistence type="predicted"/>
<evidence type="ECO:0000256" key="1">
    <source>
        <dbReference type="SAM" id="MobiDB-lite"/>
    </source>
</evidence>
<sequence>MSSASGSASGVRSMTPPGPTGVSFGRGPRGDGQGSRTTCAPGVLNAVTTRSMRAAGHVASRSMADEPAGHTVAGVGVGATPCERERRVVFAGLPGLGRVVVGAVGQGLRSLVRRRPARVEDGCVESDRLRGVRRPGRSGVVTGIPSEKASASVCAWR</sequence>
<gene>
    <name evidence="2" type="ORF">HNR02_005107</name>
</gene>
<name>A0A853BAJ8_9PSEU</name>
<evidence type="ECO:0000313" key="3">
    <source>
        <dbReference type="Proteomes" id="UP000549616"/>
    </source>
</evidence>
<dbReference type="EMBL" id="JACCFK010000001">
    <property type="protein sequence ID" value="NYI91784.1"/>
    <property type="molecule type" value="Genomic_DNA"/>
</dbReference>
<dbReference type="AlphaFoldDB" id="A0A853BAJ8"/>
<reference evidence="2 3" key="1">
    <citation type="submission" date="2020-07" db="EMBL/GenBank/DDBJ databases">
        <title>Sequencing the genomes of 1000 actinobacteria strains.</title>
        <authorList>
            <person name="Klenk H.-P."/>
        </authorList>
    </citation>
    <scope>NUCLEOTIDE SEQUENCE [LARGE SCALE GENOMIC DNA]</scope>
    <source>
        <strain evidence="2 3">DSM 104006</strain>
    </source>
</reference>
<accession>A0A853BAJ8</accession>
<organism evidence="2 3">
    <name type="scientific">Amycolatopsis endophytica</name>
    <dbReference type="NCBI Taxonomy" id="860233"/>
    <lineage>
        <taxon>Bacteria</taxon>
        <taxon>Bacillati</taxon>
        <taxon>Actinomycetota</taxon>
        <taxon>Actinomycetes</taxon>
        <taxon>Pseudonocardiales</taxon>
        <taxon>Pseudonocardiaceae</taxon>
        <taxon>Amycolatopsis</taxon>
    </lineage>
</organism>
<feature type="region of interest" description="Disordered" evidence="1">
    <location>
        <begin position="1"/>
        <end position="41"/>
    </location>
</feature>
<dbReference type="Proteomes" id="UP000549616">
    <property type="component" value="Unassembled WGS sequence"/>
</dbReference>
<evidence type="ECO:0000313" key="2">
    <source>
        <dbReference type="EMBL" id="NYI91784.1"/>
    </source>
</evidence>
<comment type="caution">
    <text evidence="2">The sequence shown here is derived from an EMBL/GenBank/DDBJ whole genome shotgun (WGS) entry which is preliminary data.</text>
</comment>
<keyword evidence="3" id="KW-1185">Reference proteome</keyword>